<sequence length="57" mass="6174">MAGNDQVEAADGKHFLHHRLEGGDGENTLLHLGATGSHHQHAQSGTADVVHRRKIEE</sequence>
<dbReference type="AlphaFoldDB" id="A0A645JBE9"/>
<name>A0A645JBE9_9ZZZZ</name>
<proteinExistence type="predicted"/>
<evidence type="ECO:0000256" key="1">
    <source>
        <dbReference type="SAM" id="MobiDB-lite"/>
    </source>
</evidence>
<accession>A0A645JBE9</accession>
<feature type="region of interest" description="Disordered" evidence="1">
    <location>
        <begin position="18"/>
        <end position="57"/>
    </location>
</feature>
<comment type="caution">
    <text evidence="2">The sequence shown here is derived from an EMBL/GenBank/DDBJ whole genome shotgun (WGS) entry which is preliminary data.</text>
</comment>
<organism evidence="2">
    <name type="scientific">bioreactor metagenome</name>
    <dbReference type="NCBI Taxonomy" id="1076179"/>
    <lineage>
        <taxon>unclassified sequences</taxon>
        <taxon>metagenomes</taxon>
        <taxon>ecological metagenomes</taxon>
    </lineage>
</organism>
<dbReference type="EMBL" id="VSSQ01127714">
    <property type="protein sequence ID" value="MPN56863.1"/>
    <property type="molecule type" value="Genomic_DNA"/>
</dbReference>
<reference evidence="2" key="1">
    <citation type="submission" date="2019-08" db="EMBL/GenBank/DDBJ databases">
        <authorList>
            <person name="Kucharzyk K."/>
            <person name="Murdoch R.W."/>
            <person name="Higgins S."/>
            <person name="Loffler F."/>
        </authorList>
    </citation>
    <scope>NUCLEOTIDE SEQUENCE</scope>
</reference>
<gene>
    <name evidence="2" type="ORF">SDC9_204556</name>
</gene>
<evidence type="ECO:0000313" key="2">
    <source>
        <dbReference type="EMBL" id="MPN56863.1"/>
    </source>
</evidence>
<protein>
    <submittedName>
        <fullName evidence="2">Uncharacterized protein</fullName>
    </submittedName>
</protein>